<dbReference type="GO" id="GO:0003677">
    <property type="term" value="F:DNA binding"/>
    <property type="evidence" value="ECO:0007669"/>
    <property type="project" value="UniProtKB-KW"/>
</dbReference>
<evidence type="ECO:0000256" key="2">
    <source>
        <dbReference type="ARBA" id="ARBA00023125"/>
    </source>
</evidence>
<keyword evidence="7" id="KW-1185">Reference proteome</keyword>
<dbReference type="SUPFAM" id="SSF46785">
    <property type="entry name" value="Winged helix' DNA-binding domain"/>
    <property type="match status" value="1"/>
</dbReference>
<dbReference type="InterPro" id="IPR036390">
    <property type="entry name" value="WH_DNA-bd_sf"/>
</dbReference>
<dbReference type="GO" id="GO:0003700">
    <property type="term" value="F:DNA-binding transcription factor activity"/>
    <property type="evidence" value="ECO:0007669"/>
    <property type="project" value="TreeGrafter"/>
</dbReference>
<dbReference type="InterPro" id="IPR014757">
    <property type="entry name" value="Tscrpt_reg_IclR_C"/>
</dbReference>
<dbReference type="InterPro" id="IPR050707">
    <property type="entry name" value="HTH_MetabolicPath_Reg"/>
</dbReference>
<evidence type="ECO:0000256" key="1">
    <source>
        <dbReference type="ARBA" id="ARBA00023015"/>
    </source>
</evidence>
<evidence type="ECO:0000313" key="6">
    <source>
        <dbReference type="EMBL" id="SFN63419.1"/>
    </source>
</evidence>
<dbReference type="PANTHER" id="PTHR30136">
    <property type="entry name" value="HELIX-TURN-HELIX TRANSCRIPTIONAL REGULATOR, ICLR FAMILY"/>
    <property type="match status" value="1"/>
</dbReference>
<dbReference type="Gene3D" id="3.30.450.40">
    <property type="match status" value="1"/>
</dbReference>
<dbReference type="SUPFAM" id="SSF55781">
    <property type="entry name" value="GAF domain-like"/>
    <property type="match status" value="1"/>
</dbReference>
<accession>A0A1I5AMJ0</accession>
<dbReference type="OrthoDB" id="9807558at2"/>
<dbReference type="EMBL" id="FOUY01000018">
    <property type="protein sequence ID" value="SFN63419.1"/>
    <property type="molecule type" value="Genomic_DNA"/>
</dbReference>
<dbReference type="STRING" id="260086.SAMN05216207_101845"/>
<dbReference type="InterPro" id="IPR005471">
    <property type="entry name" value="Tscrpt_reg_IclR_N"/>
</dbReference>
<dbReference type="PROSITE" id="PS51078">
    <property type="entry name" value="ICLR_ED"/>
    <property type="match status" value="1"/>
</dbReference>
<name>A0A1I5AMJ0_PSUAM</name>
<evidence type="ECO:0000313" key="7">
    <source>
        <dbReference type="Proteomes" id="UP000199614"/>
    </source>
</evidence>
<gene>
    <name evidence="6" type="ORF">SAMN05216207_101845</name>
</gene>
<evidence type="ECO:0000259" key="5">
    <source>
        <dbReference type="PROSITE" id="PS51078"/>
    </source>
</evidence>
<dbReference type="PANTHER" id="PTHR30136:SF24">
    <property type="entry name" value="HTH-TYPE TRANSCRIPTIONAL REPRESSOR ALLR"/>
    <property type="match status" value="1"/>
</dbReference>
<dbReference type="InterPro" id="IPR029016">
    <property type="entry name" value="GAF-like_dom_sf"/>
</dbReference>
<keyword evidence="2" id="KW-0238">DNA-binding</keyword>
<dbReference type="AlphaFoldDB" id="A0A1I5AMJ0"/>
<dbReference type="Gene3D" id="1.10.10.10">
    <property type="entry name" value="Winged helix-like DNA-binding domain superfamily/Winged helix DNA-binding domain"/>
    <property type="match status" value="1"/>
</dbReference>
<evidence type="ECO:0000256" key="3">
    <source>
        <dbReference type="ARBA" id="ARBA00023163"/>
    </source>
</evidence>
<reference evidence="6 7" key="1">
    <citation type="submission" date="2016-10" db="EMBL/GenBank/DDBJ databases">
        <authorList>
            <person name="de Groot N.N."/>
        </authorList>
    </citation>
    <scope>NUCLEOTIDE SEQUENCE [LARGE SCALE GENOMIC DNA]</scope>
    <source>
        <strain evidence="6 7">CGMCC 4.1877</strain>
    </source>
</reference>
<organism evidence="6 7">
    <name type="scientific">Pseudonocardia ammonioxydans</name>
    <dbReference type="NCBI Taxonomy" id="260086"/>
    <lineage>
        <taxon>Bacteria</taxon>
        <taxon>Bacillati</taxon>
        <taxon>Actinomycetota</taxon>
        <taxon>Actinomycetes</taxon>
        <taxon>Pseudonocardiales</taxon>
        <taxon>Pseudonocardiaceae</taxon>
        <taxon>Pseudonocardia</taxon>
    </lineage>
</organism>
<dbReference type="Pfam" id="PF09339">
    <property type="entry name" value="HTH_IclR"/>
    <property type="match status" value="1"/>
</dbReference>
<dbReference type="Proteomes" id="UP000199614">
    <property type="component" value="Unassembled WGS sequence"/>
</dbReference>
<protein>
    <submittedName>
        <fullName evidence="6">Transcriptional regulator, IclR family</fullName>
    </submittedName>
</protein>
<dbReference type="InterPro" id="IPR036388">
    <property type="entry name" value="WH-like_DNA-bd_sf"/>
</dbReference>
<keyword evidence="1" id="KW-0805">Transcription regulation</keyword>
<dbReference type="SMART" id="SM00346">
    <property type="entry name" value="HTH_ICLR"/>
    <property type="match status" value="1"/>
</dbReference>
<dbReference type="Pfam" id="PF01614">
    <property type="entry name" value="IclR_C"/>
    <property type="match status" value="1"/>
</dbReference>
<feature type="domain" description="IclR-ED" evidence="5">
    <location>
        <begin position="66"/>
        <end position="249"/>
    </location>
</feature>
<evidence type="ECO:0000259" key="4">
    <source>
        <dbReference type="PROSITE" id="PS51077"/>
    </source>
</evidence>
<proteinExistence type="predicted"/>
<dbReference type="PROSITE" id="PS51077">
    <property type="entry name" value="HTH_ICLR"/>
    <property type="match status" value="1"/>
</dbReference>
<sequence>MTAATNSVVSAIRVLEAVGERQPVGLSELARAVGLPKSTVQRTLLTLAEVGWCRADEAARWRLTYRAFAVGNQARDAGELRGRALPVLHELQLATGETIHLAAPDGPELVLVERLDTAHSLRAFLPLGHRIPLNASATGQAFLAACTDDVVDTYLAGGALPARTAATVTDPDALRGRLAGIRARGWSVNPEGLSDGIAAVGAAILGADGRPAGALSVSGPTVRMTEDVFDDHGRAAADAARRISRELGAPG</sequence>
<dbReference type="RefSeq" id="WP_093344990.1">
    <property type="nucleotide sequence ID" value="NZ_FOUY01000018.1"/>
</dbReference>
<feature type="domain" description="HTH iclR-type" evidence="4">
    <location>
        <begin position="5"/>
        <end position="65"/>
    </location>
</feature>
<dbReference type="GO" id="GO:0045892">
    <property type="term" value="P:negative regulation of DNA-templated transcription"/>
    <property type="evidence" value="ECO:0007669"/>
    <property type="project" value="TreeGrafter"/>
</dbReference>
<keyword evidence="3" id="KW-0804">Transcription</keyword>